<dbReference type="GO" id="GO:0006355">
    <property type="term" value="P:regulation of DNA-templated transcription"/>
    <property type="evidence" value="ECO:0007669"/>
    <property type="project" value="InterPro"/>
</dbReference>
<keyword evidence="6" id="KW-0479">Metal-binding</keyword>
<dbReference type="SUPFAM" id="SSF57716">
    <property type="entry name" value="Glucocorticoid receptor-like (DNA-binding domain)"/>
    <property type="match status" value="1"/>
</dbReference>
<feature type="compositionally biased region" description="Low complexity" evidence="7">
    <location>
        <begin position="681"/>
        <end position="696"/>
    </location>
</feature>
<evidence type="ECO:0000256" key="5">
    <source>
        <dbReference type="ARBA" id="ARBA00023242"/>
    </source>
</evidence>
<evidence type="ECO:0000256" key="1">
    <source>
        <dbReference type="ARBA" id="ARBA00004123"/>
    </source>
</evidence>
<feature type="compositionally biased region" description="Low complexity" evidence="7">
    <location>
        <begin position="758"/>
        <end position="770"/>
    </location>
</feature>
<dbReference type="GO" id="GO:0008270">
    <property type="term" value="F:zinc ion binding"/>
    <property type="evidence" value="ECO:0007669"/>
    <property type="project" value="UniProtKB-KW"/>
</dbReference>
<feature type="region of interest" description="Disordered" evidence="7">
    <location>
        <begin position="992"/>
        <end position="1015"/>
    </location>
</feature>
<dbReference type="GO" id="GO:0006338">
    <property type="term" value="P:chromatin remodeling"/>
    <property type="evidence" value="ECO:0007669"/>
    <property type="project" value="InterPro"/>
</dbReference>
<feature type="domain" description="GATA-type" evidence="8">
    <location>
        <begin position="630"/>
        <end position="663"/>
    </location>
</feature>
<reference evidence="9" key="1">
    <citation type="submission" date="2021-06" db="EMBL/GenBank/DDBJ databases">
        <authorList>
            <person name="Kallberg Y."/>
            <person name="Tangrot J."/>
            <person name="Rosling A."/>
        </authorList>
    </citation>
    <scope>NUCLEOTIDE SEQUENCE</scope>
    <source>
        <strain evidence="9">MT106</strain>
    </source>
</reference>
<comment type="caution">
    <text evidence="9">The sequence shown here is derived from an EMBL/GenBank/DDBJ whole genome shotgun (WGS) entry which is preliminary data.</text>
</comment>
<evidence type="ECO:0000313" key="9">
    <source>
        <dbReference type="EMBL" id="CAG8627522.1"/>
    </source>
</evidence>
<name>A0A9N9GV40_9GLOM</name>
<dbReference type="InterPro" id="IPR000679">
    <property type="entry name" value="Znf_GATA"/>
</dbReference>
<feature type="compositionally biased region" description="Low complexity" evidence="7">
    <location>
        <begin position="539"/>
        <end position="554"/>
    </location>
</feature>
<evidence type="ECO:0000256" key="2">
    <source>
        <dbReference type="ARBA" id="ARBA00010239"/>
    </source>
</evidence>
<dbReference type="InterPro" id="IPR006939">
    <property type="entry name" value="SNF5"/>
</dbReference>
<dbReference type="OrthoDB" id="515064at2759"/>
<gene>
    <name evidence="9" type="ORF">AGERDE_LOCUS10364</name>
</gene>
<feature type="compositionally biased region" description="Low complexity" evidence="7">
    <location>
        <begin position="563"/>
        <end position="574"/>
    </location>
</feature>
<keyword evidence="10" id="KW-1185">Reference proteome</keyword>
<keyword evidence="5" id="KW-0539">Nucleus</keyword>
<evidence type="ECO:0000256" key="4">
    <source>
        <dbReference type="ARBA" id="ARBA00023163"/>
    </source>
</evidence>
<proteinExistence type="inferred from homology"/>
<sequence>RNFTQIGNYALQQLGAGNNMMVNSNVFQGRQPIPTASNSAIPPISTFEKSVYNPNINTVSNVGFQSQNSVNGPDVHRRQNPKPYEPAPELNSIQKNNLETFIKRDALYQRALDLQHRRQMALITEKRREMEIAHNERKTNARSASSVFGPGYDGYGNGTTGNKFRIIYPHDRKRFKKTREFSFSGKQLEEISYKEDSLVPIRLEIDLDGYKLRDTFTWNMNETIITPEHFAEVLCDDMHFPSASFVPAIAKQIHEQIQGFYLHPAITASSLPPLAQNEINSNGSSSSFLKIIDKLKNSNSGENINEMDIDTPEEVVRDQFGDDGELRILIKLDVTVGNISLVDQFEWDINCQKNDPEFFSEILTTELGLGGEFKTAIAHSIREQVQIYVKSLILVGHPFDGSNVQDDDLRQNFLPALSSVVRKEEQVDQHTPILVELTEAEIDKIEKDRERDARRKRRQTRGRRGVILPDREPPKTHRTLLHNTMLIPDPADETGYITVIASGMPPVQRKASSMGYDNYSAISEKPATPAPGKLRGRGRTAAAGGSSLRGAMSADMPDSYTNRRSGSASSSTTIKESKESTKRQYRRPAAGNRSKLLEHRGCQLAAGEFCSIICVMCKTSEEWACFNCGCPSSQTPLLRKGPSGEKTLCNACGLYFQKNNTLRRTTAGDMQMVTSTSQEGSPTRASSLSADSSSIAHPKPTRISNKTSISNLESMSDEMQEDSKISTSNNENPDDSSSSNMSNRNVTTASSHKVSSDTLSNKTSKSSPSKSTRRKTSAHVTLPTSTSVSHNSSGSLQSTTKSSHSTSGASSSSRSIPASPPNPTKQSSSKTAYPEWIVLQRDLLARKYPRDRFDITQRSNKPNEFRIRCSDCPGRLYQPGPDLTLNNFEIHLKNRIHRENVEKRINQNNHEGETHNNTSEGNASTSSKSRTSKPRVARPDSPNEQTSSVNTTGRGEWSSVYTEKRIKRATIDTNNNIIDLGHAVAIEVSIDNRNGVPETPPNTTTLPAKQTKGQS</sequence>
<feature type="compositionally biased region" description="Low complexity" evidence="7">
    <location>
        <begin position="785"/>
        <end position="817"/>
    </location>
</feature>
<evidence type="ECO:0000256" key="6">
    <source>
        <dbReference type="PROSITE-ProRule" id="PRU00094"/>
    </source>
</evidence>
<dbReference type="PROSITE" id="PS50114">
    <property type="entry name" value="GATA_ZN_FINGER_2"/>
    <property type="match status" value="1"/>
</dbReference>
<dbReference type="SMART" id="SM00401">
    <property type="entry name" value="ZnF_GATA"/>
    <property type="match status" value="1"/>
</dbReference>
<keyword evidence="6" id="KW-0862">Zinc</keyword>
<comment type="similarity">
    <text evidence="2">Belongs to the SNF5 family.</text>
</comment>
<evidence type="ECO:0000256" key="3">
    <source>
        <dbReference type="ARBA" id="ARBA00023015"/>
    </source>
</evidence>
<dbReference type="PANTHER" id="PTHR10019">
    <property type="entry name" value="SNF5"/>
    <property type="match status" value="1"/>
</dbReference>
<comment type="subcellular location">
    <subcellularLocation>
        <location evidence="1">Nucleus</location>
    </subcellularLocation>
</comment>
<dbReference type="GO" id="GO:0043565">
    <property type="term" value="F:sequence-specific DNA binding"/>
    <property type="evidence" value="ECO:0007669"/>
    <property type="project" value="InterPro"/>
</dbReference>
<evidence type="ECO:0000313" key="10">
    <source>
        <dbReference type="Proteomes" id="UP000789831"/>
    </source>
</evidence>
<feature type="region of interest" description="Disordered" evidence="7">
    <location>
        <begin position="63"/>
        <end position="90"/>
    </location>
</feature>
<keyword evidence="6" id="KW-0863">Zinc-finger</keyword>
<keyword evidence="3" id="KW-0805">Transcription regulation</keyword>
<feature type="non-terminal residue" evidence="9">
    <location>
        <position position="1"/>
    </location>
</feature>
<dbReference type="Proteomes" id="UP000789831">
    <property type="component" value="Unassembled WGS sequence"/>
</dbReference>
<dbReference type="Pfam" id="PF00320">
    <property type="entry name" value="GATA"/>
    <property type="match status" value="1"/>
</dbReference>
<feature type="compositionally biased region" description="Polar residues" evidence="7">
    <location>
        <begin position="746"/>
        <end position="757"/>
    </location>
</feature>
<dbReference type="InterPro" id="IPR013088">
    <property type="entry name" value="Znf_NHR/GATA"/>
</dbReference>
<feature type="region of interest" description="Disordered" evidence="7">
    <location>
        <begin position="907"/>
        <end position="958"/>
    </location>
</feature>
<evidence type="ECO:0000256" key="7">
    <source>
        <dbReference type="SAM" id="MobiDB-lite"/>
    </source>
</evidence>
<protein>
    <submittedName>
        <fullName evidence="9">803_t:CDS:1</fullName>
    </submittedName>
</protein>
<feature type="region of interest" description="Disordered" evidence="7">
    <location>
        <begin position="448"/>
        <end position="476"/>
    </location>
</feature>
<keyword evidence="4" id="KW-0804">Transcription</keyword>
<feature type="compositionally biased region" description="Polar residues" evidence="7">
    <location>
        <begin position="1001"/>
        <end position="1015"/>
    </location>
</feature>
<accession>A0A9N9GV40</accession>
<dbReference type="Pfam" id="PF04855">
    <property type="entry name" value="SNF5"/>
    <property type="match status" value="1"/>
</dbReference>
<dbReference type="AlphaFoldDB" id="A0A9N9GV40"/>
<feature type="region of interest" description="Disordered" evidence="7">
    <location>
        <begin position="672"/>
        <end position="831"/>
    </location>
</feature>
<evidence type="ECO:0000259" key="8">
    <source>
        <dbReference type="PROSITE" id="PS50114"/>
    </source>
</evidence>
<organism evidence="9 10">
    <name type="scientific">Ambispora gerdemannii</name>
    <dbReference type="NCBI Taxonomy" id="144530"/>
    <lineage>
        <taxon>Eukaryota</taxon>
        <taxon>Fungi</taxon>
        <taxon>Fungi incertae sedis</taxon>
        <taxon>Mucoromycota</taxon>
        <taxon>Glomeromycotina</taxon>
        <taxon>Glomeromycetes</taxon>
        <taxon>Archaeosporales</taxon>
        <taxon>Ambisporaceae</taxon>
        <taxon>Ambispora</taxon>
    </lineage>
</organism>
<feature type="compositionally biased region" description="Basic residues" evidence="7">
    <location>
        <begin position="454"/>
        <end position="464"/>
    </location>
</feature>
<dbReference type="Gene3D" id="3.30.50.10">
    <property type="entry name" value="Erythroid Transcription Factor GATA-1, subunit A"/>
    <property type="match status" value="1"/>
</dbReference>
<feature type="region of interest" description="Disordered" evidence="7">
    <location>
        <begin position="522"/>
        <end position="592"/>
    </location>
</feature>
<dbReference type="GO" id="GO:0000228">
    <property type="term" value="C:nuclear chromosome"/>
    <property type="evidence" value="ECO:0007669"/>
    <property type="project" value="InterPro"/>
</dbReference>
<dbReference type="EMBL" id="CAJVPL010003164">
    <property type="protein sequence ID" value="CAG8627522.1"/>
    <property type="molecule type" value="Genomic_DNA"/>
</dbReference>
<dbReference type="CDD" id="cd00202">
    <property type="entry name" value="ZnF_GATA"/>
    <property type="match status" value="1"/>
</dbReference>
<feature type="compositionally biased region" description="Low complexity" evidence="7">
    <location>
        <begin position="726"/>
        <end position="745"/>
    </location>
</feature>
<feature type="compositionally biased region" description="Polar residues" evidence="7">
    <location>
        <begin position="702"/>
        <end position="714"/>
    </location>
</feature>
<feature type="compositionally biased region" description="Polar residues" evidence="7">
    <location>
        <begin position="942"/>
        <end position="953"/>
    </location>
</feature>